<keyword evidence="2" id="KW-1185">Reference proteome</keyword>
<gene>
    <name evidence="1" type="ORF">EXIGLDRAFT_778410</name>
</gene>
<sequence>MDPLKTKPITQITYNLQKKDDLEDFKAYFSVLLRFFSHDLWKLCTQGTSAGPVTQAIAEALQDEVFDNFMRIQRLYELGDFSTGVPYNQYRAERIRGPEQDTTRLTVETLPKVAESMKPYLDRTIRVLPRIYTPPGNIPLPGWYCTNNNYALEPRVQHSEFDTGTALTIDALAQCAVLATHKLSMRNRSDLAVALAAQDSDGGSQEDSSRLDHAFYLVEKEGEITDLSRMLVFVEDKTHFYGLLDECIPDGWYDLALRTVNDAAEIPVESPLRDALPQIMKYYDETKCPRSMLSAGNKSTTMRWLGTGSDEDPYECVFDNIQDTNPQELLLQLLLEAIQDG</sequence>
<evidence type="ECO:0000313" key="2">
    <source>
        <dbReference type="Proteomes" id="UP000077266"/>
    </source>
</evidence>
<name>A0A165CJE6_EXIGL</name>
<accession>A0A165CJE6</accession>
<dbReference type="Proteomes" id="UP000077266">
    <property type="component" value="Unassembled WGS sequence"/>
</dbReference>
<evidence type="ECO:0000313" key="1">
    <source>
        <dbReference type="EMBL" id="KZV82574.1"/>
    </source>
</evidence>
<protein>
    <submittedName>
        <fullName evidence="1">Uncharacterized protein</fullName>
    </submittedName>
</protein>
<dbReference type="AlphaFoldDB" id="A0A165CJE6"/>
<proteinExistence type="predicted"/>
<dbReference type="EMBL" id="KV426315">
    <property type="protein sequence ID" value="KZV82574.1"/>
    <property type="molecule type" value="Genomic_DNA"/>
</dbReference>
<reference evidence="1 2" key="1">
    <citation type="journal article" date="2016" name="Mol. Biol. Evol.">
        <title>Comparative Genomics of Early-Diverging Mushroom-Forming Fungi Provides Insights into the Origins of Lignocellulose Decay Capabilities.</title>
        <authorList>
            <person name="Nagy L.G."/>
            <person name="Riley R."/>
            <person name="Tritt A."/>
            <person name="Adam C."/>
            <person name="Daum C."/>
            <person name="Floudas D."/>
            <person name="Sun H."/>
            <person name="Yadav J.S."/>
            <person name="Pangilinan J."/>
            <person name="Larsson K.H."/>
            <person name="Matsuura K."/>
            <person name="Barry K."/>
            <person name="Labutti K."/>
            <person name="Kuo R."/>
            <person name="Ohm R.A."/>
            <person name="Bhattacharya S.S."/>
            <person name="Shirouzu T."/>
            <person name="Yoshinaga Y."/>
            <person name="Martin F.M."/>
            <person name="Grigoriev I.V."/>
            <person name="Hibbett D.S."/>
        </authorList>
    </citation>
    <scope>NUCLEOTIDE SEQUENCE [LARGE SCALE GENOMIC DNA]</scope>
    <source>
        <strain evidence="1 2">HHB12029</strain>
    </source>
</reference>
<dbReference type="InParanoid" id="A0A165CJE6"/>
<organism evidence="1 2">
    <name type="scientific">Exidia glandulosa HHB12029</name>
    <dbReference type="NCBI Taxonomy" id="1314781"/>
    <lineage>
        <taxon>Eukaryota</taxon>
        <taxon>Fungi</taxon>
        <taxon>Dikarya</taxon>
        <taxon>Basidiomycota</taxon>
        <taxon>Agaricomycotina</taxon>
        <taxon>Agaricomycetes</taxon>
        <taxon>Auriculariales</taxon>
        <taxon>Exidiaceae</taxon>
        <taxon>Exidia</taxon>
    </lineage>
</organism>